<organism evidence="4 5">
    <name type="scientific">Biformimicrobium ophioploci</name>
    <dbReference type="NCBI Taxonomy" id="3036711"/>
    <lineage>
        <taxon>Bacteria</taxon>
        <taxon>Pseudomonadati</taxon>
        <taxon>Pseudomonadota</taxon>
        <taxon>Gammaproteobacteria</taxon>
        <taxon>Cellvibrionales</taxon>
        <taxon>Microbulbiferaceae</taxon>
        <taxon>Biformimicrobium</taxon>
    </lineage>
</organism>
<proteinExistence type="predicted"/>
<keyword evidence="5" id="KW-1185">Reference proteome</keyword>
<reference evidence="4 5" key="1">
    <citation type="submission" date="2023-04" db="EMBL/GenBank/DDBJ databases">
        <title>Marinobulbifer ophiurae gen. nov., sp. Nov., isolate from tissue of brittle star Ophioplocus japonicus.</title>
        <authorList>
            <person name="Kawano K."/>
            <person name="Sawayama S."/>
            <person name="Nakagawa S."/>
        </authorList>
    </citation>
    <scope>NUCLEOTIDE SEQUENCE [LARGE SCALE GENOMIC DNA]</scope>
    <source>
        <strain evidence="4 5">NKW57</strain>
    </source>
</reference>
<evidence type="ECO:0000313" key="5">
    <source>
        <dbReference type="Proteomes" id="UP001224392"/>
    </source>
</evidence>
<dbReference type="RefSeq" id="WP_285765053.1">
    <property type="nucleotide sequence ID" value="NZ_BSYJ01000006.1"/>
</dbReference>
<dbReference type="Proteomes" id="UP001224392">
    <property type="component" value="Unassembled WGS sequence"/>
</dbReference>
<accession>A0ABQ6M2A2</accession>
<dbReference type="SUPFAM" id="SSF53756">
    <property type="entry name" value="UDP-Glycosyltransferase/glycogen phosphorylase"/>
    <property type="match status" value="1"/>
</dbReference>
<comment type="caution">
    <text evidence="4">The sequence shown here is derived from an EMBL/GenBank/DDBJ whole genome shotgun (WGS) entry which is preliminary data.</text>
</comment>
<protein>
    <submittedName>
        <fullName evidence="4">Glycosyltransferase family 4 protein</fullName>
    </submittedName>
</protein>
<dbReference type="Gene3D" id="3.40.50.2000">
    <property type="entry name" value="Glycogen Phosphorylase B"/>
    <property type="match status" value="2"/>
</dbReference>
<evidence type="ECO:0000256" key="1">
    <source>
        <dbReference type="ARBA" id="ARBA00022679"/>
    </source>
</evidence>
<feature type="domain" description="Glycosyltransferase subfamily 4-like N-terminal" evidence="3">
    <location>
        <begin position="39"/>
        <end position="240"/>
    </location>
</feature>
<dbReference type="InterPro" id="IPR028098">
    <property type="entry name" value="Glyco_trans_4-like_N"/>
</dbReference>
<name>A0ABQ6M2A2_9GAMM</name>
<gene>
    <name evidence="4" type="ORF">MNKW57_27620</name>
</gene>
<sequence>MTAFEKYDDGLVSERLTEGSSGKPLRICLLGYRSHPYCGGQGVYIHYLSKALVAAGHKVDVISGEPYPVLDERVRLIKMPGLNLFEAESHIRALRWRHLRSWADFSEWWQMATGGFGEPYSFGRRVVHYLRKHRDEYDIVHDNQSLCSGLLELQRMGVPVLATIHHPITRDRRIALEAAPTWGYRLLVRRWHSFLKMQKRVARRLHHITTVSRCSFEDIRRDFSVEPEQLRLIYNGIDTDVFRPLEGVTKVPGRIITTASADQPLKGLRYLLEAVAGLRAAHPRVSLRVIGKLNPDGPTQKLLDELQLGDCASFVSGISTEQLVEEYNMAEVAVAPSLYEGFGLPAGEAMACGVPIVSSDGGALPEVVGDAGMIVPAGKSAALRDALERLFDEPATRERLAAAGRERIDNSFCWRLAAQQVVGYYREIIAVTQSGGVHAANEPIAGGAQ</sequence>
<keyword evidence="1" id="KW-0808">Transferase</keyword>
<evidence type="ECO:0000259" key="3">
    <source>
        <dbReference type="Pfam" id="PF13439"/>
    </source>
</evidence>
<dbReference type="PANTHER" id="PTHR46401:SF2">
    <property type="entry name" value="GLYCOSYLTRANSFERASE WBBK-RELATED"/>
    <property type="match status" value="1"/>
</dbReference>
<dbReference type="InterPro" id="IPR001296">
    <property type="entry name" value="Glyco_trans_1"/>
</dbReference>
<feature type="domain" description="Glycosyl transferase family 1" evidence="2">
    <location>
        <begin position="254"/>
        <end position="407"/>
    </location>
</feature>
<dbReference type="CDD" id="cd03801">
    <property type="entry name" value="GT4_PimA-like"/>
    <property type="match status" value="1"/>
</dbReference>
<dbReference type="Pfam" id="PF00534">
    <property type="entry name" value="Glycos_transf_1"/>
    <property type="match status" value="1"/>
</dbReference>
<evidence type="ECO:0000259" key="2">
    <source>
        <dbReference type="Pfam" id="PF00534"/>
    </source>
</evidence>
<dbReference type="EMBL" id="BSYJ01000006">
    <property type="protein sequence ID" value="GMG88441.1"/>
    <property type="molecule type" value="Genomic_DNA"/>
</dbReference>
<dbReference type="PANTHER" id="PTHR46401">
    <property type="entry name" value="GLYCOSYLTRANSFERASE WBBK-RELATED"/>
    <property type="match status" value="1"/>
</dbReference>
<dbReference type="Pfam" id="PF13439">
    <property type="entry name" value="Glyco_transf_4"/>
    <property type="match status" value="1"/>
</dbReference>
<evidence type="ECO:0000313" key="4">
    <source>
        <dbReference type="EMBL" id="GMG88441.1"/>
    </source>
</evidence>